<comment type="similarity">
    <text evidence="5">Belongs to the serpin family.</text>
</comment>
<dbReference type="InterPro" id="IPR000215">
    <property type="entry name" value="Serpin_fam"/>
</dbReference>
<keyword evidence="3" id="KW-0646">Protease inhibitor</keyword>
<name>F7G5W4_MONDO</name>
<evidence type="ECO:0000313" key="7">
    <source>
        <dbReference type="Ensembl" id="ENSMODP00000006819.3"/>
    </source>
</evidence>
<dbReference type="InterPro" id="IPR042178">
    <property type="entry name" value="Serpin_sf_1"/>
</dbReference>
<dbReference type="Pfam" id="PF00079">
    <property type="entry name" value="Serpin"/>
    <property type="match status" value="1"/>
</dbReference>
<dbReference type="OMA" id="FAIKHRP"/>
<dbReference type="Proteomes" id="UP000002280">
    <property type="component" value="Chromosome 3"/>
</dbReference>
<reference evidence="7" key="3">
    <citation type="submission" date="2025-09" db="UniProtKB">
        <authorList>
            <consortium name="Ensembl"/>
        </authorList>
    </citation>
    <scope>IDENTIFICATION</scope>
</reference>
<dbReference type="HOGENOM" id="CLU_023330_0_2_1"/>
<dbReference type="InterPro" id="IPR023796">
    <property type="entry name" value="Serpin_dom"/>
</dbReference>
<evidence type="ECO:0000256" key="5">
    <source>
        <dbReference type="RuleBase" id="RU000411"/>
    </source>
</evidence>
<dbReference type="PANTHER" id="PTHR11461:SF204">
    <property type="entry name" value="SERPIN B6"/>
    <property type="match status" value="1"/>
</dbReference>
<dbReference type="STRING" id="13616.ENSMODP00000006819"/>
<accession>F7G5W4</accession>
<organism evidence="7 8">
    <name type="scientific">Monodelphis domestica</name>
    <name type="common">Gray short-tailed opossum</name>
    <dbReference type="NCBI Taxonomy" id="13616"/>
    <lineage>
        <taxon>Eukaryota</taxon>
        <taxon>Metazoa</taxon>
        <taxon>Chordata</taxon>
        <taxon>Craniata</taxon>
        <taxon>Vertebrata</taxon>
        <taxon>Euteleostomi</taxon>
        <taxon>Mammalia</taxon>
        <taxon>Metatheria</taxon>
        <taxon>Didelphimorphia</taxon>
        <taxon>Didelphidae</taxon>
        <taxon>Monodelphis</taxon>
    </lineage>
</organism>
<dbReference type="Gene3D" id="2.30.39.10">
    <property type="entry name" value="Alpha-1-antitrypsin, domain 1"/>
    <property type="match status" value="1"/>
</dbReference>
<dbReference type="PANTHER" id="PTHR11461">
    <property type="entry name" value="SERINE PROTEASE INHIBITOR, SERPIN"/>
    <property type="match status" value="1"/>
</dbReference>
<sequence length="363" mass="41044">MYVELLLCAKHPAATPCVSHASPCAIGQGSIMDILSEGDAMFAITLLKKLCKENISFALNMIFLETKRETSAQIAKLLSLNRNGDIYLGFQSLLTEMNKPSTWYLLKTTNKIFGENALNFLMSFRDSCFKFCNSVMEDVCFSQEAEAVRKHINAWVAEKTAVGNILEALPDGLVNPLSLLVLVNAINFKATWKEAFDPRHTYTNLVKVNQYERKTLPIMKKREEFLTTPLEELGAQLFIFPYHGMELTMILMFTSDSDLTKLEQGLTYERFITWTKHFFLPKIKIEETSDLEYVLNSLGMSDAFDENKADFSRMSMLKTLYLSKVLHTSYLEINEEGINASAATIAAQIPTNTKRNKGLKTNG</sequence>
<evidence type="ECO:0000256" key="1">
    <source>
        <dbReference type="ARBA" id="ARBA00004496"/>
    </source>
</evidence>
<evidence type="ECO:0000313" key="8">
    <source>
        <dbReference type="Proteomes" id="UP000002280"/>
    </source>
</evidence>
<dbReference type="SUPFAM" id="SSF56574">
    <property type="entry name" value="Serpins"/>
    <property type="match status" value="1"/>
</dbReference>
<dbReference type="GO" id="GO:0005737">
    <property type="term" value="C:cytoplasm"/>
    <property type="evidence" value="ECO:0000318"/>
    <property type="project" value="GO_Central"/>
</dbReference>
<dbReference type="AlphaFoldDB" id="F7G5W4"/>
<evidence type="ECO:0000259" key="6">
    <source>
        <dbReference type="SMART" id="SM00093"/>
    </source>
</evidence>
<feature type="domain" description="Serpin" evidence="6">
    <location>
        <begin position="44"/>
        <end position="363"/>
    </location>
</feature>
<keyword evidence="4" id="KW-0722">Serine protease inhibitor</keyword>
<dbReference type="Ensembl" id="ENSMODT00000006957.3">
    <property type="protein sequence ID" value="ENSMODP00000006819.3"/>
    <property type="gene ID" value="ENSMODG00000005509.3"/>
</dbReference>
<reference evidence="7" key="2">
    <citation type="submission" date="2025-08" db="UniProtKB">
        <authorList>
            <consortium name="Ensembl"/>
        </authorList>
    </citation>
    <scope>IDENTIFICATION</scope>
</reference>
<dbReference type="Gene3D" id="3.30.497.10">
    <property type="entry name" value="Antithrombin, subunit I, domain 2"/>
    <property type="match status" value="1"/>
</dbReference>
<reference evidence="7 8" key="1">
    <citation type="journal article" date="2007" name="Nature">
        <title>Genome of the marsupial Monodelphis domestica reveals innovation in non-coding sequences.</title>
        <authorList>
            <person name="Mikkelsen T.S."/>
            <person name="Wakefield M.J."/>
            <person name="Aken B."/>
            <person name="Amemiya C.T."/>
            <person name="Chang J.L."/>
            <person name="Duke S."/>
            <person name="Garber M."/>
            <person name="Gentles A.J."/>
            <person name="Goodstadt L."/>
            <person name="Heger A."/>
            <person name="Jurka J."/>
            <person name="Kamal M."/>
            <person name="Mauceli E."/>
            <person name="Searle S.M."/>
            <person name="Sharpe T."/>
            <person name="Baker M.L."/>
            <person name="Batzer M.A."/>
            <person name="Benos P.V."/>
            <person name="Belov K."/>
            <person name="Clamp M."/>
            <person name="Cook A."/>
            <person name="Cuff J."/>
            <person name="Das R."/>
            <person name="Davidow L."/>
            <person name="Deakin J.E."/>
            <person name="Fazzari M.J."/>
            <person name="Glass J.L."/>
            <person name="Grabherr M."/>
            <person name="Greally J.M."/>
            <person name="Gu W."/>
            <person name="Hore T.A."/>
            <person name="Huttley G.A."/>
            <person name="Kleber M."/>
            <person name="Jirtle R.L."/>
            <person name="Koina E."/>
            <person name="Lee J.T."/>
            <person name="Mahony S."/>
            <person name="Marra M.A."/>
            <person name="Miller R.D."/>
            <person name="Nicholls R.D."/>
            <person name="Oda M."/>
            <person name="Papenfuss A.T."/>
            <person name="Parra Z.E."/>
            <person name="Pollock D.D."/>
            <person name="Ray D.A."/>
            <person name="Schein J.E."/>
            <person name="Speed T.P."/>
            <person name="Thompson K."/>
            <person name="VandeBerg J.L."/>
            <person name="Wade C.M."/>
            <person name="Walker J.A."/>
            <person name="Waters P.D."/>
            <person name="Webber C."/>
            <person name="Weidman J.R."/>
            <person name="Xie X."/>
            <person name="Zody M.C."/>
            <person name="Baldwin J."/>
            <person name="Abdouelleil A."/>
            <person name="Abdulkadir J."/>
            <person name="Abebe A."/>
            <person name="Abera B."/>
            <person name="Abreu J."/>
            <person name="Acer S.C."/>
            <person name="Aftuck L."/>
            <person name="Alexander A."/>
            <person name="An P."/>
            <person name="Anderson E."/>
            <person name="Anderson S."/>
            <person name="Arachi H."/>
            <person name="Azer M."/>
            <person name="Bachantsang P."/>
            <person name="Barry A."/>
            <person name="Bayul T."/>
            <person name="Berlin A."/>
            <person name="Bessette D."/>
            <person name="Bloom T."/>
            <person name="Bloom T."/>
            <person name="Boguslavskiy L."/>
            <person name="Bonnet C."/>
            <person name="Boukhgalter B."/>
            <person name="Bourzgui I."/>
            <person name="Brown A."/>
            <person name="Cahill P."/>
            <person name="Channer S."/>
            <person name="Cheshatsang Y."/>
            <person name="Chuda L."/>
            <person name="Citroen M."/>
            <person name="Collymore A."/>
            <person name="Cooke P."/>
            <person name="Costello M."/>
            <person name="D'Aco K."/>
            <person name="Daza R."/>
            <person name="De Haan G."/>
            <person name="DeGray S."/>
            <person name="DeMaso C."/>
            <person name="Dhargay N."/>
            <person name="Dooley K."/>
            <person name="Dooley E."/>
            <person name="Doricent M."/>
            <person name="Dorje P."/>
            <person name="Dorjee K."/>
            <person name="Dupes A."/>
            <person name="Elong R."/>
            <person name="Falk J."/>
            <person name="Farina A."/>
            <person name="Faro S."/>
            <person name="Ferguson D."/>
            <person name="Fisher S."/>
            <person name="Foley C.D."/>
            <person name="Franke A."/>
            <person name="Friedrich D."/>
            <person name="Gadbois L."/>
            <person name="Gearin G."/>
            <person name="Gearin C.R."/>
            <person name="Giannoukos G."/>
            <person name="Goode T."/>
            <person name="Graham J."/>
            <person name="Grandbois E."/>
            <person name="Grewal S."/>
            <person name="Gyaltsen K."/>
            <person name="Hafez N."/>
            <person name="Hagos B."/>
            <person name="Hall J."/>
            <person name="Henson C."/>
            <person name="Hollinger A."/>
            <person name="Honan T."/>
            <person name="Huard M.D."/>
            <person name="Hughes L."/>
            <person name="Hurhula B."/>
            <person name="Husby M.E."/>
            <person name="Kamat A."/>
            <person name="Kanga B."/>
            <person name="Kashin S."/>
            <person name="Khazanovich D."/>
            <person name="Kisner P."/>
            <person name="Lance K."/>
            <person name="Lara M."/>
            <person name="Lee W."/>
            <person name="Lennon N."/>
            <person name="Letendre F."/>
            <person name="LeVine R."/>
            <person name="Lipovsky A."/>
            <person name="Liu X."/>
            <person name="Liu J."/>
            <person name="Liu S."/>
            <person name="Lokyitsang T."/>
            <person name="Lokyitsang Y."/>
            <person name="Lubonja R."/>
            <person name="Lui A."/>
            <person name="MacDonald P."/>
            <person name="Magnisalis V."/>
            <person name="Maru K."/>
            <person name="Matthews C."/>
            <person name="McCusker W."/>
            <person name="McDonough S."/>
            <person name="Mehta T."/>
            <person name="Meldrim J."/>
            <person name="Meneus L."/>
            <person name="Mihai O."/>
            <person name="Mihalev A."/>
            <person name="Mihova T."/>
            <person name="Mittelman R."/>
            <person name="Mlenga V."/>
            <person name="Montmayeur A."/>
            <person name="Mulrain L."/>
            <person name="Navidi A."/>
            <person name="Naylor J."/>
            <person name="Negash T."/>
            <person name="Nguyen T."/>
            <person name="Nguyen N."/>
            <person name="Nicol R."/>
            <person name="Norbu C."/>
            <person name="Norbu N."/>
            <person name="Novod N."/>
            <person name="O'Neill B."/>
            <person name="Osman S."/>
            <person name="Markiewicz E."/>
            <person name="Oyono O.L."/>
            <person name="Patti C."/>
            <person name="Phunkhang P."/>
            <person name="Pierre F."/>
            <person name="Priest M."/>
            <person name="Raghuraman S."/>
            <person name="Rege F."/>
            <person name="Reyes R."/>
            <person name="Rise C."/>
            <person name="Rogov P."/>
            <person name="Ross K."/>
            <person name="Ryan E."/>
            <person name="Settipalli S."/>
            <person name="Shea T."/>
            <person name="Sherpa N."/>
            <person name="Shi L."/>
            <person name="Shih D."/>
            <person name="Sparrow T."/>
            <person name="Spaulding J."/>
            <person name="Stalker J."/>
            <person name="Stange-Thomann N."/>
            <person name="Stavropoulos S."/>
            <person name="Stone C."/>
            <person name="Strader C."/>
            <person name="Tesfaye S."/>
            <person name="Thomson T."/>
            <person name="Thoulutsang Y."/>
            <person name="Thoulutsang D."/>
            <person name="Topham K."/>
            <person name="Topping I."/>
            <person name="Tsamla T."/>
            <person name="Vassiliev H."/>
            <person name="Vo A."/>
            <person name="Wangchuk T."/>
            <person name="Wangdi T."/>
            <person name="Weiand M."/>
            <person name="Wilkinson J."/>
            <person name="Wilson A."/>
            <person name="Yadav S."/>
            <person name="Young G."/>
            <person name="Yu Q."/>
            <person name="Zembek L."/>
            <person name="Zhong D."/>
            <person name="Zimmer A."/>
            <person name="Zwirko Z."/>
            <person name="Jaffe D.B."/>
            <person name="Alvarez P."/>
            <person name="Brockman W."/>
            <person name="Butler J."/>
            <person name="Chin C."/>
            <person name="Gnerre S."/>
            <person name="MacCallum I."/>
            <person name="Graves J.A."/>
            <person name="Ponting C.P."/>
            <person name="Breen M."/>
            <person name="Samollow P.B."/>
            <person name="Lander E.S."/>
            <person name="Lindblad-Toh K."/>
        </authorList>
    </citation>
    <scope>NUCLEOTIDE SEQUENCE [LARGE SCALE GENOMIC DNA]</scope>
</reference>
<evidence type="ECO:0000256" key="4">
    <source>
        <dbReference type="ARBA" id="ARBA00022900"/>
    </source>
</evidence>
<dbReference type="InterPro" id="IPR036186">
    <property type="entry name" value="Serpin_sf"/>
</dbReference>
<dbReference type="GO" id="GO:0005615">
    <property type="term" value="C:extracellular space"/>
    <property type="evidence" value="ECO:0000318"/>
    <property type="project" value="GO_Central"/>
</dbReference>
<evidence type="ECO:0000256" key="3">
    <source>
        <dbReference type="ARBA" id="ARBA00022690"/>
    </source>
</evidence>
<keyword evidence="8" id="KW-1185">Reference proteome</keyword>
<dbReference type="GeneTree" id="ENSGT00940000154835"/>
<dbReference type="eggNOG" id="KOG2392">
    <property type="taxonomic scope" value="Eukaryota"/>
</dbReference>
<protein>
    <recommendedName>
        <fullName evidence="6">Serpin domain-containing protein</fullName>
    </recommendedName>
</protein>
<dbReference type="InterPro" id="IPR042185">
    <property type="entry name" value="Serpin_sf_2"/>
</dbReference>
<dbReference type="InParanoid" id="F7G5W4"/>
<keyword evidence="2" id="KW-0963">Cytoplasm</keyword>
<dbReference type="Bgee" id="ENSMODG00000005509">
    <property type="expression patterns" value="Expressed in testis and 1 other cell type or tissue"/>
</dbReference>
<dbReference type="SMART" id="SM00093">
    <property type="entry name" value="SERPIN"/>
    <property type="match status" value="1"/>
</dbReference>
<comment type="subcellular location">
    <subcellularLocation>
        <location evidence="1">Cytoplasm</location>
    </subcellularLocation>
</comment>
<dbReference type="GO" id="GO:0004867">
    <property type="term" value="F:serine-type endopeptidase inhibitor activity"/>
    <property type="evidence" value="ECO:0000318"/>
    <property type="project" value="GO_Central"/>
</dbReference>
<evidence type="ECO:0000256" key="2">
    <source>
        <dbReference type="ARBA" id="ARBA00022490"/>
    </source>
</evidence>
<proteinExistence type="inferred from homology"/>